<evidence type="ECO:0000256" key="6">
    <source>
        <dbReference type="ARBA" id="ARBA00022833"/>
    </source>
</evidence>
<feature type="domain" description="RING-type" evidence="8">
    <location>
        <begin position="41"/>
        <end position="92"/>
    </location>
</feature>
<dbReference type="CDD" id="cd20336">
    <property type="entry name" value="Rcat_RBR"/>
    <property type="match status" value="1"/>
</dbReference>
<evidence type="ECO:0000259" key="8">
    <source>
        <dbReference type="PROSITE" id="PS50089"/>
    </source>
</evidence>
<dbReference type="Gene3D" id="3.30.40.10">
    <property type="entry name" value="Zinc/RING finger domain, C3HC4 (zinc finger)"/>
    <property type="match status" value="1"/>
</dbReference>
<proteinExistence type="predicted"/>
<dbReference type="SUPFAM" id="SSF57850">
    <property type="entry name" value="RING/U-box"/>
    <property type="match status" value="2"/>
</dbReference>
<evidence type="ECO:0000259" key="9">
    <source>
        <dbReference type="PROSITE" id="PS51873"/>
    </source>
</evidence>
<dbReference type="InterPro" id="IPR031127">
    <property type="entry name" value="E3_UB_ligase_RBR"/>
</dbReference>
<keyword evidence="5" id="KW-0833">Ubl conjugation pathway</keyword>
<keyword evidence="6" id="KW-0862">Zinc</keyword>
<evidence type="ECO:0000256" key="1">
    <source>
        <dbReference type="ARBA" id="ARBA00022679"/>
    </source>
</evidence>
<sequence length="330" mass="34649">MASLPRRLSASLSSSASSAYLHSSALATSLASSLGAPAADCLICYESFLSASPALARPPCCGQVICASCVAQHVAAVTSSPTAAALLCPACNVPLPDAFARAAVGSPLPAAAWPAAALRRTSLYERWSIRAALAASPEPEALLCCPRLDCENAWVLPLASRRRKLAREPTSRLRSPLRALLYSPPLAASGDLRRVYCDLCRAAFCYLCLQPWSRVAAGHRTPGRVSFRAPRSLPPATSHHGRSCAAFAPARVFRAADAEFAGVAAGAGARPCPACSLRVARSEGCNHISCPCGAHWCFVCGVRWGAGHYACRNEEGVTYVRREAEGCAVQ</sequence>
<evidence type="ECO:0000313" key="11">
    <source>
        <dbReference type="Proteomes" id="UP001165060"/>
    </source>
</evidence>
<dbReference type="InterPro" id="IPR044066">
    <property type="entry name" value="TRIAD_supradom"/>
</dbReference>
<evidence type="ECO:0000256" key="4">
    <source>
        <dbReference type="ARBA" id="ARBA00022771"/>
    </source>
</evidence>
<dbReference type="PROSITE" id="PS50089">
    <property type="entry name" value="ZF_RING_2"/>
    <property type="match status" value="1"/>
</dbReference>
<keyword evidence="2" id="KW-0479">Metal-binding</keyword>
<protein>
    <recommendedName>
        <fullName evidence="12">RING-type domain-containing protein</fullName>
    </recommendedName>
</protein>
<evidence type="ECO:0000256" key="7">
    <source>
        <dbReference type="PROSITE-ProRule" id="PRU00175"/>
    </source>
</evidence>
<dbReference type="Proteomes" id="UP001165060">
    <property type="component" value="Unassembled WGS sequence"/>
</dbReference>
<name>A0ABQ6MMR9_9STRA</name>
<dbReference type="PROSITE" id="PS51873">
    <property type="entry name" value="TRIAD"/>
    <property type="match status" value="1"/>
</dbReference>
<dbReference type="Pfam" id="PF26200">
    <property type="entry name" value="Rcat_RNF216"/>
    <property type="match status" value="1"/>
</dbReference>
<dbReference type="EMBL" id="BRYB01000372">
    <property type="protein sequence ID" value="GMI28717.1"/>
    <property type="molecule type" value="Genomic_DNA"/>
</dbReference>
<evidence type="ECO:0000256" key="3">
    <source>
        <dbReference type="ARBA" id="ARBA00022737"/>
    </source>
</evidence>
<keyword evidence="3" id="KW-0677">Repeat</keyword>
<evidence type="ECO:0008006" key="12">
    <source>
        <dbReference type="Google" id="ProtNLM"/>
    </source>
</evidence>
<evidence type="ECO:0000256" key="2">
    <source>
        <dbReference type="ARBA" id="ARBA00022723"/>
    </source>
</evidence>
<evidence type="ECO:0000256" key="5">
    <source>
        <dbReference type="ARBA" id="ARBA00022786"/>
    </source>
</evidence>
<gene>
    <name evidence="10" type="ORF">TeGR_g3464</name>
</gene>
<evidence type="ECO:0000313" key="10">
    <source>
        <dbReference type="EMBL" id="GMI28717.1"/>
    </source>
</evidence>
<dbReference type="PANTHER" id="PTHR11685">
    <property type="entry name" value="RBR FAMILY RING FINGER AND IBR DOMAIN-CONTAINING"/>
    <property type="match status" value="1"/>
</dbReference>
<organism evidence="10 11">
    <name type="scientific">Tetraparma gracilis</name>
    <dbReference type="NCBI Taxonomy" id="2962635"/>
    <lineage>
        <taxon>Eukaryota</taxon>
        <taxon>Sar</taxon>
        <taxon>Stramenopiles</taxon>
        <taxon>Ochrophyta</taxon>
        <taxon>Bolidophyceae</taxon>
        <taxon>Parmales</taxon>
        <taxon>Triparmaceae</taxon>
        <taxon>Tetraparma</taxon>
    </lineage>
</organism>
<dbReference type="Gene3D" id="1.20.120.1750">
    <property type="match status" value="1"/>
</dbReference>
<accession>A0ABQ6MMR9</accession>
<keyword evidence="11" id="KW-1185">Reference proteome</keyword>
<keyword evidence="4 7" id="KW-0863">Zinc-finger</keyword>
<dbReference type="InterPro" id="IPR001841">
    <property type="entry name" value="Znf_RING"/>
</dbReference>
<comment type="caution">
    <text evidence="10">The sequence shown here is derived from an EMBL/GenBank/DDBJ whole genome shotgun (WGS) entry which is preliminary data.</text>
</comment>
<feature type="domain" description="RING-type" evidence="9">
    <location>
        <begin position="37"/>
        <end position="315"/>
    </location>
</feature>
<dbReference type="InterPro" id="IPR013083">
    <property type="entry name" value="Znf_RING/FYVE/PHD"/>
</dbReference>
<keyword evidence="1" id="KW-0808">Transferase</keyword>
<reference evidence="10 11" key="1">
    <citation type="journal article" date="2023" name="Commun. Biol.">
        <title>Genome analysis of Parmales, the sister group of diatoms, reveals the evolutionary specialization of diatoms from phago-mixotrophs to photoautotrophs.</title>
        <authorList>
            <person name="Ban H."/>
            <person name="Sato S."/>
            <person name="Yoshikawa S."/>
            <person name="Yamada K."/>
            <person name="Nakamura Y."/>
            <person name="Ichinomiya M."/>
            <person name="Sato N."/>
            <person name="Blanc-Mathieu R."/>
            <person name="Endo H."/>
            <person name="Kuwata A."/>
            <person name="Ogata H."/>
        </authorList>
    </citation>
    <scope>NUCLEOTIDE SEQUENCE [LARGE SCALE GENOMIC DNA]</scope>
</reference>